<keyword evidence="1" id="KW-0732">Signal</keyword>
<dbReference type="SUPFAM" id="SSF51126">
    <property type="entry name" value="Pectin lyase-like"/>
    <property type="match status" value="1"/>
</dbReference>
<dbReference type="RefSeq" id="WP_066270656.1">
    <property type="nucleotide sequence ID" value="NZ_JARMAB010000003.1"/>
</dbReference>
<dbReference type="Gene3D" id="2.160.20.10">
    <property type="entry name" value="Single-stranded right-handed beta-helix, Pectin lyase-like"/>
    <property type="match status" value="1"/>
</dbReference>
<accession>A0ABU6MC03</accession>
<dbReference type="InterPro" id="IPR012334">
    <property type="entry name" value="Pectin_lyas_fold"/>
</dbReference>
<feature type="domain" description="Right handed beta helix" evidence="2">
    <location>
        <begin position="309"/>
        <end position="415"/>
    </location>
</feature>
<evidence type="ECO:0000313" key="4">
    <source>
        <dbReference type="Proteomes" id="UP001341444"/>
    </source>
</evidence>
<dbReference type="EMBL" id="JARMAB010000003">
    <property type="protein sequence ID" value="MED1201809.1"/>
    <property type="molecule type" value="Genomic_DNA"/>
</dbReference>
<name>A0ABU6MC03_9BACI</name>
<evidence type="ECO:0000259" key="2">
    <source>
        <dbReference type="Pfam" id="PF13229"/>
    </source>
</evidence>
<dbReference type="InterPro" id="IPR011050">
    <property type="entry name" value="Pectin_lyase_fold/virulence"/>
</dbReference>
<feature type="chain" id="PRO_5045254568" evidence="1">
    <location>
        <begin position="21"/>
        <end position="715"/>
    </location>
</feature>
<sequence>MKKWIIPAALVLMLTGSSAAAINASPANHSAAKQKIGKTSSIDGPVYTLDLKRFGVYNDGTHADSTTNGINAALRWAQANGYKTLQIPDGTYLISKGIKEADPDARINMVSNMTLLLSDKTVLQKETNGFEIYSVIYLGPDVTNAVIKGGTLRGDRDTHDYSQKGPGLDGTHEWGDGIFTEGPQNVVIDGVKILNFTGDGIETGGAAIYGQYITSKDVETGGIDDNGNPIPQKGKVRSNNYNVENFSNPIYQNAHYRNLMMWLPNGVTGYYDLFYYRKDGSFIKAEKNQHFNSTWGYSHIPQDADYFRVVFNANSTKNVNVNRMSVAVTENMTIQNCDIGFNRRQGITVGATDNLQIINNRIHDISGTDPQSGIDIEPGFYPAIHTLIKGNQFNNNVIQMVLSYGGDATVTDNYFGPGGQFSVNPSYIGALVQNNTFDHTDVDAFGNTQFLQNKLISSSAKFEGGLNVTVDGIDGTDSSVGFTQTVKNGIQASNLSFKSSSNSTSTGGISVDGMPITLTNITLKENNSFSGNGNSQNAYNNLTLTNTPEMSLPAGVYTNATSSNGVFELNNPGKTVLNKWRFNDSTLYTYSLNTQATIQNSTFTYTKDLTGPTIVALQAKAINVLNNTFTDITKVKADHAIIQIGRDYSATDPTSIYAASVKGNTIQAKVNREGIDTINGGKAAPPYDIENNTLINTTLHLKASDINKNNQIIKP</sequence>
<keyword evidence="4" id="KW-1185">Reference proteome</keyword>
<comment type="caution">
    <text evidence="3">The sequence shown here is derived from an EMBL/GenBank/DDBJ whole genome shotgun (WGS) entry which is preliminary data.</text>
</comment>
<dbReference type="Proteomes" id="UP001341444">
    <property type="component" value="Unassembled WGS sequence"/>
</dbReference>
<dbReference type="InterPro" id="IPR006626">
    <property type="entry name" value="PbH1"/>
</dbReference>
<feature type="signal peptide" evidence="1">
    <location>
        <begin position="1"/>
        <end position="20"/>
    </location>
</feature>
<dbReference type="InterPro" id="IPR039448">
    <property type="entry name" value="Beta_helix"/>
</dbReference>
<proteinExistence type="predicted"/>
<protein>
    <submittedName>
        <fullName evidence="3">Right-handed parallel beta-helix repeat-containing protein</fullName>
    </submittedName>
</protein>
<gene>
    <name evidence="3" type="ORF">P4T90_01760</name>
</gene>
<evidence type="ECO:0000313" key="3">
    <source>
        <dbReference type="EMBL" id="MED1201809.1"/>
    </source>
</evidence>
<reference evidence="3 4" key="1">
    <citation type="submission" date="2023-03" db="EMBL/GenBank/DDBJ databases">
        <title>Bacillus Genome Sequencing.</title>
        <authorList>
            <person name="Dunlap C."/>
        </authorList>
    </citation>
    <scope>NUCLEOTIDE SEQUENCE [LARGE SCALE GENOMIC DNA]</scope>
    <source>
        <strain evidence="3 4">B-23453</strain>
    </source>
</reference>
<evidence type="ECO:0000256" key="1">
    <source>
        <dbReference type="SAM" id="SignalP"/>
    </source>
</evidence>
<dbReference type="SMART" id="SM00710">
    <property type="entry name" value="PbH1"/>
    <property type="match status" value="5"/>
</dbReference>
<dbReference type="Pfam" id="PF13229">
    <property type="entry name" value="Beta_helix"/>
    <property type="match status" value="1"/>
</dbReference>
<organism evidence="3 4">
    <name type="scientific">Heyndrickxia acidicola</name>
    <dbReference type="NCBI Taxonomy" id="209389"/>
    <lineage>
        <taxon>Bacteria</taxon>
        <taxon>Bacillati</taxon>
        <taxon>Bacillota</taxon>
        <taxon>Bacilli</taxon>
        <taxon>Bacillales</taxon>
        <taxon>Bacillaceae</taxon>
        <taxon>Heyndrickxia</taxon>
    </lineage>
</organism>